<sequence>MDKSTYAYVKKEFGEIIFKAESGTYASRLMTQPYYTFSSPDYSRPSSRDSENSHQASYMPVQSTSGPSVANPQQNTSQSHSFNQNSQSHYLQLATQEVLPLNKNASSGPSVANPQQNTSQSHSFNQNSQSHYLQLDTQEVLPLNKNASSQLTNLQDDNSGFKWN</sequence>
<gene>
    <name evidence="2" type="ORF">QE152_g40052</name>
</gene>
<comment type="caution">
    <text evidence="2">The sequence shown here is derived from an EMBL/GenBank/DDBJ whole genome shotgun (WGS) entry which is preliminary data.</text>
</comment>
<name>A0AAW1HS86_POPJA</name>
<protein>
    <submittedName>
        <fullName evidence="2">Uncharacterized protein</fullName>
    </submittedName>
</protein>
<feature type="compositionally biased region" description="Polar residues" evidence="1">
    <location>
        <begin position="53"/>
        <end position="72"/>
    </location>
</feature>
<dbReference type="Proteomes" id="UP001458880">
    <property type="component" value="Unassembled WGS sequence"/>
</dbReference>
<dbReference type="AlphaFoldDB" id="A0AAW1HS86"/>
<dbReference type="EMBL" id="JASPKY010001023">
    <property type="protein sequence ID" value="KAK9679420.1"/>
    <property type="molecule type" value="Genomic_DNA"/>
</dbReference>
<keyword evidence="3" id="KW-1185">Reference proteome</keyword>
<proteinExistence type="predicted"/>
<accession>A0AAW1HS86</accession>
<evidence type="ECO:0000256" key="1">
    <source>
        <dbReference type="SAM" id="MobiDB-lite"/>
    </source>
</evidence>
<feature type="compositionally biased region" description="Low complexity" evidence="1">
    <location>
        <begin position="115"/>
        <end position="130"/>
    </location>
</feature>
<evidence type="ECO:0000313" key="2">
    <source>
        <dbReference type="EMBL" id="KAK9679420.1"/>
    </source>
</evidence>
<reference evidence="2 3" key="1">
    <citation type="journal article" date="2024" name="BMC Genomics">
        <title>De novo assembly and annotation of Popillia japonica's genome with initial clues to its potential as an invasive pest.</title>
        <authorList>
            <person name="Cucini C."/>
            <person name="Boschi S."/>
            <person name="Funari R."/>
            <person name="Cardaioli E."/>
            <person name="Iannotti N."/>
            <person name="Marturano G."/>
            <person name="Paoli F."/>
            <person name="Bruttini M."/>
            <person name="Carapelli A."/>
            <person name="Frati F."/>
            <person name="Nardi F."/>
        </authorList>
    </citation>
    <scope>NUCLEOTIDE SEQUENCE [LARGE SCALE GENOMIC DNA]</scope>
    <source>
        <strain evidence="2">DMR45628</strain>
    </source>
</reference>
<feature type="compositionally biased region" description="Polar residues" evidence="1">
    <location>
        <begin position="103"/>
        <end position="114"/>
    </location>
</feature>
<feature type="compositionally biased region" description="Low complexity" evidence="1">
    <location>
        <begin position="73"/>
        <end position="88"/>
    </location>
</feature>
<feature type="region of interest" description="Disordered" evidence="1">
    <location>
        <begin position="36"/>
        <end position="130"/>
    </location>
</feature>
<organism evidence="2 3">
    <name type="scientific">Popillia japonica</name>
    <name type="common">Japanese beetle</name>
    <dbReference type="NCBI Taxonomy" id="7064"/>
    <lineage>
        <taxon>Eukaryota</taxon>
        <taxon>Metazoa</taxon>
        <taxon>Ecdysozoa</taxon>
        <taxon>Arthropoda</taxon>
        <taxon>Hexapoda</taxon>
        <taxon>Insecta</taxon>
        <taxon>Pterygota</taxon>
        <taxon>Neoptera</taxon>
        <taxon>Endopterygota</taxon>
        <taxon>Coleoptera</taxon>
        <taxon>Polyphaga</taxon>
        <taxon>Scarabaeiformia</taxon>
        <taxon>Scarabaeidae</taxon>
        <taxon>Rutelinae</taxon>
        <taxon>Popillia</taxon>
    </lineage>
</organism>
<evidence type="ECO:0000313" key="3">
    <source>
        <dbReference type="Proteomes" id="UP001458880"/>
    </source>
</evidence>